<gene>
    <name evidence="3" type="ORF">ACFQS8_14635</name>
</gene>
<keyword evidence="1" id="KW-0808">Transferase</keyword>
<dbReference type="Pfam" id="PF13414">
    <property type="entry name" value="TPR_11"/>
    <property type="match status" value="1"/>
</dbReference>
<keyword evidence="2" id="KW-0802">TPR repeat</keyword>
<dbReference type="Proteomes" id="UP001596492">
    <property type="component" value="Unassembled WGS sequence"/>
</dbReference>
<dbReference type="SUPFAM" id="SSF52540">
    <property type="entry name" value="P-loop containing nucleoside triphosphate hydrolases"/>
    <property type="match status" value="1"/>
</dbReference>
<comment type="caution">
    <text evidence="3">The sequence shown here is derived from an EMBL/GenBank/DDBJ whole genome shotgun (WGS) entry which is preliminary data.</text>
</comment>
<dbReference type="Pfam" id="PF13469">
    <property type="entry name" value="Sulfotransfer_3"/>
    <property type="match status" value="1"/>
</dbReference>
<dbReference type="PROSITE" id="PS50005">
    <property type="entry name" value="TPR"/>
    <property type="match status" value="2"/>
</dbReference>
<dbReference type="Gene3D" id="1.25.40.10">
    <property type="entry name" value="Tetratricopeptide repeat domain"/>
    <property type="match status" value="2"/>
</dbReference>
<dbReference type="InterPro" id="IPR027417">
    <property type="entry name" value="P-loop_NTPase"/>
</dbReference>
<dbReference type="RefSeq" id="WP_382168723.1">
    <property type="nucleotide sequence ID" value="NZ_JBHTBR010000007.1"/>
</dbReference>
<protein>
    <submittedName>
        <fullName evidence="3">Tetratricopeptide repeat-containing sulfotransferase family protein</fullName>
    </submittedName>
</protein>
<accession>A0ABW2IPT9</accession>
<dbReference type="InterPro" id="IPR011990">
    <property type="entry name" value="TPR-like_helical_dom_sf"/>
</dbReference>
<dbReference type="SMART" id="SM00028">
    <property type="entry name" value="TPR"/>
    <property type="match status" value="3"/>
</dbReference>
<evidence type="ECO:0000313" key="3">
    <source>
        <dbReference type="EMBL" id="MFC7292865.1"/>
    </source>
</evidence>
<reference evidence="4" key="1">
    <citation type="journal article" date="2019" name="Int. J. Syst. Evol. Microbiol.">
        <title>The Global Catalogue of Microorganisms (GCM) 10K type strain sequencing project: providing services to taxonomists for standard genome sequencing and annotation.</title>
        <authorList>
            <consortium name="The Broad Institute Genomics Platform"/>
            <consortium name="The Broad Institute Genome Sequencing Center for Infectious Disease"/>
            <person name="Wu L."/>
            <person name="Ma J."/>
        </authorList>
    </citation>
    <scope>NUCLEOTIDE SEQUENCE [LARGE SCALE GENOMIC DNA]</scope>
    <source>
        <strain evidence="4">CCUG 51308</strain>
    </source>
</reference>
<proteinExistence type="predicted"/>
<dbReference type="InterPro" id="IPR019734">
    <property type="entry name" value="TPR_rpt"/>
</dbReference>
<evidence type="ECO:0000313" key="4">
    <source>
        <dbReference type="Proteomes" id="UP001596492"/>
    </source>
</evidence>
<dbReference type="InterPro" id="IPR026634">
    <property type="entry name" value="TPST-like"/>
</dbReference>
<dbReference type="PANTHER" id="PTHR12788:SF10">
    <property type="entry name" value="PROTEIN-TYROSINE SULFOTRANSFERASE"/>
    <property type="match status" value="1"/>
</dbReference>
<dbReference type="Gene3D" id="3.40.50.300">
    <property type="entry name" value="P-loop containing nucleotide triphosphate hydrolases"/>
    <property type="match status" value="1"/>
</dbReference>
<feature type="repeat" description="TPR" evidence="2">
    <location>
        <begin position="109"/>
        <end position="142"/>
    </location>
</feature>
<dbReference type="PANTHER" id="PTHR12788">
    <property type="entry name" value="PROTEIN-TYROSINE SULFOTRANSFERASE 2"/>
    <property type="match status" value="1"/>
</dbReference>
<evidence type="ECO:0000256" key="2">
    <source>
        <dbReference type="PROSITE-ProRule" id="PRU00339"/>
    </source>
</evidence>
<name>A0ABW2IPT9_9PROT</name>
<feature type="repeat" description="TPR" evidence="2">
    <location>
        <begin position="143"/>
        <end position="176"/>
    </location>
</feature>
<dbReference type="EMBL" id="JBHTBR010000007">
    <property type="protein sequence ID" value="MFC7292865.1"/>
    <property type="molecule type" value="Genomic_DNA"/>
</dbReference>
<dbReference type="SUPFAM" id="SSF48452">
    <property type="entry name" value="TPR-like"/>
    <property type="match status" value="1"/>
</dbReference>
<evidence type="ECO:0000256" key="1">
    <source>
        <dbReference type="ARBA" id="ARBA00022679"/>
    </source>
</evidence>
<keyword evidence="4" id="KW-1185">Reference proteome</keyword>
<organism evidence="3 4">
    <name type="scientific">Hirschia litorea</name>
    <dbReference type="NCBI Taxonomy" id="1199156"/>
    <lineage>
        <taxon>Bacteria</taxon>
        <taxon>Pseudomonadati</taxon>
        <taxon>Pseudomonadota</taxon>
        <taxon>Alphaproteobacteria</taxon>
        <taxon>Hyphomonadales</taxon>
        <taxon>Hyphomonadaceae</taxon>
        <taxon>Hirschia</taxon>
    </lineage>
</organism>
<sequence length="526" mass="59157">MVEQKTNMLIIEAERLLSVRNYKAAHANCIEVLKLSPNAHAPFYLLSILTFDHGNLDKSLELVEKAIALSQGKTGRYHAWHGRLLTNQHQRDLAVNAARAAANCPDNSAQTLDTIGVVLSRSGYHSEAIQHYKQATDLSPKNAAYWYNLGAAQQFVGDMKEAELSYTRAIEIDPTSHKAWSSLVSLTKQTKEKNYLSELKTQFDNLKRPDERLNIGHAIAKTYEDLGQVQDQMHWLEKAKKLKFEAQAYDIQNDIPLFQAAQKTLHFSYSKCNTSEAAPIFVIGLPRSGTTLVDRILSSHTDVESAGELTDFALKLKKASGTLSPYILDEETLLASQRLDLGQVGQQYLQSASKIVPNARRILDKMPLNFFCAPLILQAIPNAKIICVRRHLADSVLSNYKQLFATSFSYYNYSLNLEDTAKYCVQFDKLMAQYTSNLPSEKYTEVYYEDIVADTTKAARKLVNFCDLEWQDACASFHKNSAPVATASSAQVRQPIYKSALARWKKYEAELEPALRILKEAGIQLD</sequence>